<feature type="compositionally biased region" description="Basic and acidic residues" evidence="1">
    <location>
        <begin position="208"/>
        <end position="222"/>
    </location>
</feature>
<name>A0AAP0GXH3_9ASTR</name>
<accession>A0AAP0GXH3</accession>
<evidence type="ECO:0000313" key="3">
    <source>
        <dbReference type="EMBL" id="KAK9062505.1"/>
    </source>
</evidence>
<evidence type="ECO:0000259" key="2">
    <source>
        <dbReference type="PROSITE" id="PS00028"/>
    </source>
</evidence>
<organism evidence="3 4">
    <name type="scientific">Deinandra increscens subsp. villosa</name>
    <dbReference type="NCBI Taxonomy" id="3103831"/>
    <lineage>
        <taxon>Eukaryota</taxon>
        <taxon>Viridiplantae</taxon>
        <taxon>Streptophyta</taxon>
        <taxon>Embryophyta</taxon>
        <taxon>Tracheophyta</taxon>
        <taxon>Spermatophyta</taxon>
        <taxon>Magnoliopsida</taxon>
        <taxon>eudicotyledons</taxon>
        <taxon>Gunneridae</taxon>
        <taxon>Pentapetalae</taxon>
        <taxon>asterids</taxon>
        <taxon>campanulids</taxon>
        <taxon>Asterales</taxon>
        <taxon>Asteraceae</taxon>
        <taxon>Asteroideae</taxon>
        <taxon>Heliantheae alliance</taxon>
        <taxon>Madieae</taxon>
        <taxon>Madiinae</taxon>
        <taxon>Deinandra</taxon>
    </lineage>
</organism>
<feature type="compositionally biased region" description="Basic and acidic residues" evidence="1">
    <location>
        <begin position="160"/>
        <end position="169"/>
    </location>
</feature>
<reference evidence="3 4" key="1">
    <citation type="submission" date="2024-04" db="EMBL/GenBank/DDBJ databases">
        <title>The reference genome of an endangered Asteraceae, Deinandra increscens subsp. villosa, native to the Central Coast of California.</title>
        <authorList>
            <person name="Guilliams M."/>
            <person name="Hasenstab-Lehman K."/>
            <person name="Meyer R."/>
            <person name="Mcevoy S."/>
        </authorList>
    </citation>
    <scope>NUCLEOTIDE SEQUENCE [LARGE SCALE GENOMIC DNA]</scope>
    <source>
        <tissue evidence="3">Leaf</tissue>
    </source>
</reference>
<dbReference type="EMBL" id="JBCNJP010000019">
    <property type="protein sequence ID" value="KAK9062505.1"/>
    <property type="molecule type" value="Genomic_DNA"/>
</dbReference>
<proteinExistence type="predicted"/>
<dbReference type="InterPro" id="IPR013087">
    <property type="entry name" value="Znf_C2H2_type"/>
</dbReference>
<protein>
    <recommendedName>
        <fullName evidence="2">C2H2-type domain-containing protein</fullName>
    </recommendedName>
</protein>
<feature type="region of interest" description="Disordered" evidence="1">
    <location>
        <begin position="396"/>
        <end position="455"/>
    </location>
</feature>
<evidence type="ECO:0000256" key="1">
    <source>
        <dbReference type="SAM" id="MobiDB-lite"/>
    </source>
</evidence>
<feature type="region of interest" description="Disordered" evidence="1">
    <location>
        <begin position="116"/>
        <end position="171"/>
    </location>
</feature>
<dbReference type="AlphaFoldDB" id="A0AAP0GXH3"/>
<sequence length="474" mass="52774">MDFQDQTKPTTPSGNESLEVHICHRCRFPFPNPHPSSQVRRAHNRICGSIKGYANLIVDSEADSDDEEEEEVKTPRYESHEVHICIRCGWPFPNSHPSSKHRRAHKKVCGTIEGHSKFDSEADSDDEAHSDSYHEVEEKTPSPKIEKRIIKESGSSTGGIEEKSNRSEDDMFSDAVTEFSDTKISPGVTSEAKKVDVNYEIFESPIGHSKDTDEIEENDTKRSTPLVENTDGSHKDKVIDQMSEVSGDKDQGEDVHEQRLSLSEPEPFLDKRKDSIKFDQKIAESVVSDSKDSVKVGTSQTLVDEGRGKLLTGQYYGADTSGCSSSNSLEGNWGSVSEIQNAFSKSEISDDRTRLGRSDAFEGLSLVESEEEEIVEQKASEIKVNEEAIAKVTNWSTSEAKSSNPKQLANLVKKDEDAEKASQLEKSNLTHDTPEVNQESSSLTHGSEGKKVEKKTKEIPSWVRFLCCSTSIRR</sequence>
<comment type="caution">
    <text evidence="3">The sequence shown here is derived from an EMBL/GenBank/DDBJ whole genome shotgun (WGS) entry which is preliminary data.</text>
</comment>
<feature type="compositionally biased region" description="Polar residues" evidence="1">
    <location>
        <begin position="435"/>
        <end position="445"/>
    </location>
</feature>
<dbReference type="PROSITE" id="PS00028">
    <property type="entry name" value="ZINC_FINGER_C2H2_1"/>
    <property type="match status" value="1"/>
</dbReference>
<feature type="compositionally biased region" description="Polar residues" evidence="1">
    <location>
        <begin position="396"/>
        <end position="407"/>
    </location>
</feature>
<feature type="domain" description="C2H2-type" evidence="2">
    <location>
        <begin position="85"/>
        <end position="105"/>
    </location>
</feature>
<feature type="region of interest" description="Disordered" evidence="1">
    <location>
        <begin position="208"/>
        <end position="268"/>
    </location>
</feature>
<dbReference type="PANTHER" id="PTHR35746:SF1">
    <property type="entry name" value="PENTATRICOPEPTIDE REPEAT (PPR) SUPERFAMILY PROTEIN"/>
    <property type="match status" value="1"/>
</dbReference>
<feature type="compositionally biased region" description="Basic and acidic residues" evidence="1">
    <location>
        <begin position="127"/>
        <end position="151"/>
    </location>
</feature>
<dbReference type="PANTHER" id="PTHR35746">
    <property type="entry name" value="PENTATRICOPEPTIDE REPEAT (PPR) SUPERFAMILY PROTEIN"/>
    <property type="match status" value="1"/>
</dbReference>
<keyword evidence="4" id="KW-1185">Reference proteome</keyword>
<dbReference type="Proteomes" id="UP001408789">
    <property type="component" value="Unassembled WGS sequence"/>
</dbReference>
<gene>
    <name evidence="3" type="ORF">SSX86_019692</name>
</gene>
<evidence type="ECO:0000313" key="4">
    <source>
        <dbReference type="Proteomes" id="UP001408789"/>
    </source>
</evidence>
<feature type="compositionally biased region" description="Basic and acidic residues" evidence="1">
    <location>
        <begin position="246"/>
        <end position="259"/>
    </location>
</feature>
<feature type="compositionally biased region" description="Basic and acidic residues" evidence="1">
    <location>
        <begin position="412"/>
        <end position="434"/>
    </location>
</feature>